<evidence type="ECO:0000313" key="7">
    <source>
        <dbReference type="EMBL" id="MDQ0361538.1"/>
    </source>
</evidence>
<feature type="domain" description="Radical SAM core" evidence="6">
    <location>
        <begin position="56"/>
        <end position="295"/>
    </location>
</feature>
<keyword evidence="7" id="KW-0560">Oxidoreductase</keyword>
<protein>
    <recommendedName>
        <fullName evidence="1">Heme chaperone HemW</fullName>
    </recommendedName>
</protein>
<dbReference type="InterPro" id="IPR058240">
    <property type="entry name" value="rSAM_sf"/>
</dbReference>
<proteinExistence type="predicted"/>
<accession>A0ABU0E4B7</accession>
<dbReference type="PROSITE" id="PS51918">
    <property type="entry name" value="RADICAL_SAM"/>
    <property type="match status" value="1"/>
</dbReference>
<evidence type="ECO:0000256" key="2">
    <source>
        <dbReference type="ARBA" id="ARBA00022691"/>
    </source>
</evidence>
<sequence>MKNKMLSNNLFTPLVTYDEWIKEFPKVDREYVWSYPLYHGPNAFDPRDIFMETDIPITSYDTVVYIHVPACLFRCPMCPFYVEIIKSRKELGRYFEAIIKEIKMYKMAALTKKLNLKTIYFGGGTASLLYPEEIERIIQEIKKVIPYNGEIEITVEGHPSTVDYNYLSALKEIGVNRVSFGIQTFCDCSLKTLGLHQTSKQNERVLKDCVNLGFKTVAADLLYRLPNQNINDLKEQLEKFINIGVNSISAYSLELSVRQSAIEKIQPTEAEDQSMFYVINDYLTSKGWDHTAQPDYAKNGHIQQEILTTWKAPQGQTIGLGAGASSVFNGNTYCNVHNIEEYKNAISEQCLPVLIGQKFTIEDAMSRYVVLGVRCFKIPYKEFREIFNCEFRNIYRNEIEKLKSFGLVEEKDDSMIVTKKGKYYVDNISKEFYSVSNRCRLQPWGEKMQGLISQSYLKVKVEEI</sequence>
<dbReference type="PANTHER" id="PTHR13932:SF5">
    <property type="entry name" value="RADICAL S-ADENOSYL METHIONINE DOMAIN-CONTAINING PROTEIN 1, MITOCHONDRIAL"/>
    <property type="match status" value="1"/>
</dbReference>
<dbReference type="InterPro" id="IPR007197">
    <property type="entry name" value="rSAM"/>
</dbReference>
<comment type="caution">
    <text evidence="7">The sequence shown here is derived from an EMBL/GenBank/DDBJ whole genome shotgun (WGS) entry which is preliminary data.</text>
</comment>
<keyword evidence="4" id="KW-0408">Iron</keyword>
<dbReference type="InterPro" id="IPR013785">
    <property type="entry name" value="Aldolase_TIM"/>
</dbReference>
<dbReference type="SUPFAM" id="SSF102114">
    <property type="entry name" value="Radical SAM enzymes"/>
    <property type="match status" value="1"/>
</dbReference>
<evidence type="ECO:0000259" key="6">
    <source>
        <dbReference type="PROSITE" id="PS51918"/>
    </source>
</evidence>
<gene>
    <name evidence="7" type="ORF">J2S15_002288</name>
</gene>
<dbReference type="Pfam" id="PF04055">
    <property type="entry name" value="Radical_SAM"/>
    <property type="match status" value="1"/>
</dbReference>
<dbReference type="InterPro" id="IPR006638">
    <property type="entry name" value="Elp3/MiaA/NifB-like_rSAM"/>
</dbReference>
<organism evidence="7 8">
    <name type="scientific">Breznakia pachnodae</name>
    <dbReference type="NCBI Taxonomy" id="265178"/>
    <lineage>
        <taxon>Bacteria</taxon>
        <taxon>Bacillati</taxon>
        <taxon>Bacillota</taxon>
        <taxon>Erysipelotrichia</taxon>
        <taxon>Erysipelotrichales</taxon>
        <taxon>Erysipelotrichaceae</taxon>
        <taxon>Breznakia</taxon>
    </lineage>
</organism>
<evidence type="ECO:0000256" key="1">
    <source>
        <dbReference type="ARBA" id="ARBA00017228"/>
    </source>
</evidence>
<dbReference type="PANTHER" id="PTHR13932">
    <property type="entry name" value="COPROPORPHYRINIGEN III OXIDASE"/>
    <property type="match status" value="1"/>
</dbReference>
<evidence type="ECO:0000256" key="3">
    <source>
        <dbReference type="ARBA" id="ARBA00022723"/>
    </source>
</evidence>
<keyword evidence="8" id="KW-1185">Reference proteome</keyword>
<keyword evidence="2" id="KW-0949">S-adenosyl-L-methionine</keyword>
<evidence type="ECO:0000256" key="4">
    <source>
        <dbReference type="ARBA" id="ARBA00023004"/>
    </source>
</evidence>
<evidence type="ECO:0000256" key="5">
    <source>
        <dbReference type="ARBA" id="ARBA00023014"/>
    </source>
</evidence>
<dbReference type="Gene3D" id="3.20.20.70">
    <property type="entry name" value="Aldolase class I"/>
    <property type="match status" value="1"/>
</dbReference>
<dbReference type="InterPro" id="IPR010723">
    <property type="entry name" value="HemN_C"/>
</dbReference>
<dbReference type="SFLD" id="SFLDG01065">
    <property type="entry name" value="anaerobic_coproporphyrinogen-I"/>
    <property type="match status" value="1"/>
</dbReference>
<dbReference type="SFLD" id="SFLDS00029">
    <property type="entry name" value="Radical_SAM"/>
    <property type="match status" value="1"/>
</dbReference>
<keyword evidence="5" id="KW-0411">Iron-sulfur</keyword>
<dbReference type="GO" id="GO:0051989">
    <property type="term" value="F:coproporphyrinogen dehydrogenase activity"/>
    <property type="evidence" value="ECO:0007669"/>
    <property type="project" value="UniProtKB-EC"/>
</dbReference>
<dbReference type="EMBL" id="JAUSUR010000004">
    <property type="protein sequence ID" value="MDQ0361538.1"/>
    <property type="molecule type" value="Genomic_DNA"/>
</dbReference>
<dbReference type="InterPro" id="IPR034505">
    <property type="entry name" value="Coproporphyrinogen-III_oxidase"/>
</dbReference>
<dbReference type="Pfam" id="PF06969">
    <property type="entry name" value="HemN_C"/>
    <property type="match status" value="1"/>
</dbReference>
<keyword evidence="3" id="KW-0479">Metal-binding</keyword>
<dbReference type="Proteomes" id="UP001230220">
    <property type="component" value="Unassembled WGS sequence"/>
</dbReference>
<dbReference type="SMART" id="SM00729">
    <property type="entry name" value="Elp3"/>
    <property type="match status" value="1"/>
</dbReference>
<dbReference type="RefSeq" id="WP_307408357.1">
    <property type="nucleotide sequence ID" value="NZ_JAUSUR010000004.1"/>
</dbReference>
<name>A0ABU0E4B7_9FIRM</name>
<evidence type="ECO:0000313" key="8">
    <source>
        <dbReference type="Proteomes" id="UP001230220"/>
    </source>
</evidence>
<reference evidence="7 8" key="1">
    <citation type="submission" date="2023-07" db="EMBL/GenBank/DDBJ databases">
        <title>Genomic Encyclopedia of Type Strains, Phase IV (KMG-IV): sequencing the most valuable type-strain genomes for metagenomic binning, comparative biology and taxonomic classification.</title>
        <authorList>
            <person name="Goeker M."/>
        </authorList>
    </citation>
    <scope>NUCLEOTIDE SEQUENCE [LARGE SCALE GENOMIC DNA]</scope>
    <source>
        <strain evidence="7 8">DSM 16784</strain>
    </source>
</reference>